<dbReference type="EMBL" id="LMTZ01000135">
    <property type="protein sequence ID" value="KST63633.1"/>
    <property type="molecule type" value="Genomic_DNA"/>
</dbReference>
<evidence type="ECO:0000313" key="1">
    <source>
        <dbReference type="EMBL" id="KST63633.1"/>
    </source>
</evidence>
<accession>A0A0V7ZGR3</accession>
<dbReference type="RefSeq" id="WP_027842737.1">
    <property type="nucleotide sequence ID" value="NZ_LMTZ01000135.1"/>
</dbReference>
<organism evidence="1 2">
    <name type="scientific">Mastigocoleus testarum BC008</name>
    <dbReference type="NCBI Taxonomy" id="371196"/>
    <lineage>
        <taxon>Bacteria</taxon>
        <taxon>Bacillati</taxon>
        <taxon>Cyanobacteriota</taxon>
        <taxon>Cyanophyceae</taxon>
        <taxon>Nostocales</taxon>
        <taxon>Hapalosiphonaceae</taxon>
        <taxon>Mastigocoleus</taxon>
    </lineage>
</organism>
<comment type="caution">
    <text evidence="1">The sequence shown here is derived from an EMBL/GenBank/DDBJ whole genome shotgun (WGS) entry which is preliminary data.</text>
</comment>
<dbReference type="OrthoDB" id="484274at2"/>
<evidence type="ECO:0000313" key="2">
    <source>
        <dbReference type="Proteomes" id="UP000053372"/>
    </source>
</evidence>
<protein>
    <submittedName>
        <fullName evidence="1">Uncharacterized protein</fullName>
    </submittedName>
</protein>
<gene>
    <name evidence="1" type="ORF">BC008_14320</name>
</gene>
<sequence>MLTSTKKITTSSQILQIKDYEEERINDVLLILENVVTREESNIKLILDCLYDVGMANLIDRKFNHGTLKGSLKIIAKISKPACKEIAWRWLRKKIPPLITNLLHEEVCFKDN</sequence>
<dbReference type="AlphaFoldDB" id="A0A0V7ZGR3"/>
<dbReference type="Proteomes" id="UP000053372">
    <property type="component" value="Unassembled WGS sequence"/>
</dbReference>
<proteinExistence type="predicted"/>
<name>A0A0V7ZGR3_9CYAN</name>
<keyword evidence="2" id="KW-1185">Reference proteome</keyword>
<reference evidence="1 2" key="1">
    <citation type="journal article" date="2015" name="Genome Announc.">
        <title>Draft Genome of the Euendolithic (true boring) Cyanobacterium Mastigocoleus testarum strain BC008.</title>
        <authorList>
            <person name="Guida B.S."/>
            <person name="Garcia-Pichel F."/>
        </authorList>
    </citation>
    <scope>NUCLEOTIDE SEQUENCE [LARGE SCALE GENOMIC DNA]</scope>
    <source>
        <strain evidence="1 2">BC008</strain>
    </source>
</reference>